<dbReference type="SUPFAM" id="SSF53756">
    <property type="entry name" value="UDP-Glycosyltransferase/glycogen phosphorylase"/>
    <property type="match status" value="1"/>
</dbReference>
<name>A0AA51UL98_9EURY</name>
<dbReference type="CDD" id="cd03801">
    <property type="entry name" value="GT4_PimA-like"/>
    <property type="match status" value="1"/>
</dbReference>
<proteinExistence type="predicted"/>
<organism evidence="2 3">
    <name type="scientific">Methanolobus sediminis</name>
    <dbReference type="NCBI Taxonomy" id="3072978"/>
    <lineage>
        <taxon>Archaea</taxon>
        <taxon>Methanobacteriati</taxon>
        <taxon>Methanobacteriota</taxon>
        <taxon>Stenosarchaea group</taxon>
        <taxon>Methanomicrobia</taxon>
        <taxon>Methanosarcinales</taxon>
        <taxon>Methanosarcinaceae</taxon>
        <taxon>Methanolobus</taxon>
    </lineage>
</organism>
<dbReference type="RefSeq" id="WP_309311232.1">
    <property type="nucleotide sequence ID" value="NZ_CP133592.1"/>
</dbReference>
<dbReference type="InterPro" id="IPR050194">
    <property type="entry name" value="Glycosyltransferase_grp1"/>
</dbReference>
<dbReference type="Pfam" id="PF00534">
    <property type="entry name" value="Glycos_transf_1"/>
    <property type="match status" value="1"/>
</dbReference>
<dbReference type="AlphaFoldDB" id="A0AA51UL98"/>
<dbReference type="EC" id="2.4.-.-" evidence="2"/>
<accession>A0AA51UL98</accession>
<dbReference type="Gene3D" id="3.40.50.2000">
    <property type="entry name" value="Glycogen Phosphorylase B"/>
    <property type="match status" value="2"/>
</dbReference>
<gene>
    <name evidence="2" type="ORF">RE474_01530</name>
</gene>
<protein>
    <submittedName>
        <fullName evidence="2">Glycosyltransferase</fullName>
        <ecNumber evidence="2">2.4.-.-</ecNumber>
    </submittedName>
</protein>
<dbReference type="GO" id="GO:0016757">
    <property type="term" value="F:glycosyltransferase activity"/>
    <property type="evidence" value="ECO:0007669"/>
    <property type="project" value="UniProtKB-KW"/>
</dbReference>
<keyword evidence="3" id="KW-1185">Reference proteome</keyword>
<reference evidence="2 3" key="1">
    <citation type="submission" date="2023-08" db="EMBL/GenBank/DDBJ databases">
        <title>Methanolobus mangrovi sp. nov. and Methanolobus sediminis sp. nov, two novel methylotrophic methanogens isolated from mangrove sediments in China.</title>
        <authorList>
            <person name="Zhou J."/>
        </authorList>
    </citation>
    <scope>NUCLEOTIDE SEQUENCE [LARGE SCALE GENOMIC DNA]</scope>
    <source>
        <strain evidence="2 3">FTZ6</strain>
    </source>
</reference>
<sequence>MVNVIYYYPKRTGAPSKVALSLFNAYLDINKKIHFYIFQQTFNDDLVDCTNTKNIERISLKKLLFEDGNYLVHFTLSPSIFPNKKFILYIISLLKKNKIIINYHGEPRTEFLIKVKNRDLNFCPYILNYIFLPFILKKADKLIVNSYNMKSLFEQKYDLNNVLVIRNGIASFWLDPLDNKNVDNINELDNMLSQTNLTILYHGRLAPEKGIEVLLQGFALFVKQCSARNEKCPINLILVGEGPLKDKMYSFCVDNMISQYVIFMGFISDISLKYMLEKVDATIYPSIYEPFSLAVLEALSTTNGPVIYAENIGINDFAKKYNYELHTFKPTPEIIANEFSWILENQNNPEVIKLIKAQKEFSTIFSWNSVAKEYLELYNAV</sequence>
<evidence type="ECO:0000259" key="1">
    <source>
        <dbReference type="Pfam" id="PF00534"/>
    </source>
</evidence>
<dbReference type="GeneID" id="84231357"/>
<evidence type="ECO:0000313" key="3">
    <source>
        <dbReference type="Proteomes" id="UP001182908"/>
    </source>
</evidence>
<keyword evidence="2" id="KW-0808">Transferase</keyword>
<dbReference type="KEGG" id="mseb:RE474_01530"/>
<dbReference type="InterPro" id="IPR001296">
    <property type="entry name" value="Glyco_trans_1"/>
</dbReference>
<dbReference type="Proteomes" id="UP001182908">
    <property type="component" value="Chromosome"/>
</dbReference>
<feature type="domain" description="Glycosyl transferase family 1" evidence="1">
    <location>
        <begin position="194"/>
        <end position="351"/>
    </location>
</feature>
<evidence type="ECO:0000313" key="2">
    <source>
        <dbReference type="EMBL" id="WMW25429.1"/>
    </source>
</evidence>
<dbReference type="PANTHER" id="PTHR45947">
    <property type="entry name" value="SULFOQUINOVOSYL TRANSFERASE SQD2"/>
    <property type="match status" value="1"/>
</dbReference>
<dbReference type="PANTHER" id="PTHR45947:SF3">
    <property type="entry name" value="SULFOQUINOVOSYL TRANSFERASE SQD2"/>
    <property type="match status" value="1"/>
</dbReference>
<keyword evidence="2" id="KW-0328">Glycosyltransferase</keyword>
<dbReference type="EMBL" id="CP133592">
    <property type="protein sequence ID" value="WMW25429.1"/>
    <property type="molecule type" value="Genomic_DNA"/>
</dbReference>